<protein>
    <submittedName>
        <fullName evidence="2">Uncharacterized protein</fullName>
    </submittedName>
</protein>
<keyword evidence="3" id="KW-1185">Reference proteome</keyword>
<evidence type="ECO:0000313" key="4">
    <source>
        <dbReference type="Proteomes" id="UP000199686"/>
    </source>
</evidence>
<dbReference type="AlphaFoldDB" id="A0AB38BH23"/>
<name>A0AB38BH23_9LACT</name>
<proteinExistence type="predicted"/>
<dbReference type="Proteomes" id="UP000199686">
    <property type="component" value="Unassembled WGS sequence"/>
</dbReference>
<accession>A0AB38BH23</accession>
<evidence type="ECO:0000313" key="1">
    <source>
        <dbReference type="EMBL" id="CZQ83583.1"/>
    </source>
</evidence>
<evidence type="ECO:0000313" key="2">
    <source>
        <dbReference type="EMBL" id="SFH70569.1"/>
    </source>
</evidence>
<dbReference type="RefSeq" id="WP_086988137.1">
    <property type="nucleotide sequence ID" value="NZ_FJMZ01000003.1"/>
</dbReference>
<sequence length="70" mass="8195">MNLNEALQFINSLGYKIKKPERIGFFKKSYYIIAEHGGKKYRFMLDKGKLHKEIPLKSGNSFWAELEEIG</sequence>
<evidence type="ECO:0000313" key="3">
    <source>
        <dbReference type="Proteomes" id="UP000195947"/>
    </source>
</evidence>
<dbReference type="Proteomes" id="UP000195947">
    <property type="component" value="Unassembled WGS sequence"/>
</dbReference>
<gene>
    <name evidence="2" type="ORF">SAMN04488507_101035</name>
    <name evidence="1" type="ORF">TFLO_408</name>
</gene>
<dbReference type="EMBL" id="FJMZ01000003">
    <property type="protein sequence ID" value="CZQ83583.1"/>
    <property type="molecule type" value="Genomic_DNA"/>
</dbReference>
<reference evidence="2 4" key="2">
    <citation type="submission" date="2016-10" db="EMBL/GenBank/DDBJ databases">
        <authorList>
            <person name="Varghese N."/>
            <person name="Submissions S."/>
        </authorList>
    </citation>
    <scope>NUCLEOTIDE SEQUENCE [LARGE SCALE GENOMIC DNA]</scope>
    <source>
        <strain evidence="2 4">DSM 2094</strain>
    </source>
</reference>
<comment type="caution">
    <text evidence="2">The sequence shown here is derived from an EMBL/GenBank/DDBJ whole genome shotgun (WGS) entry which is preliminary data.</text>
</comment>
<reference evidence="1 3" key="1">
    <citation type="submission" date="2016-02" db="EMBL/GenBank/DDBJ databases">
        <authorList>
            <person name="Strepis N."/>
        </authorList>
    </citation>
    <scope>NUCLEOTIDE SEQUENCE [LARGE SCALE GENOMIC DNA]</scope>
    <source>
        <strain evidence="1">Trichococcus flocculiformis</strain>
    </source>
</reference>
<organism evidence="2 4">
    <name type="scientific">Trichococcus flocculiformis</name>
    <dbReference type="NCBI Taxonomy" id="82803"/>
    <lineage>
        <taxon>Bacteria</taxon>
        <taxon>Bacillati</taxon>
        <taxon>Bacillota</taxon>
        <taxon>Bacilli</taxon>
        <taxon>Lactobacillales</taxon>
        <taxon>Carnobacteriaceae</taxon>
        <taxon>Trichococcus</taxon>
    </lineage>
</organism>
<dbReference type="EMBL" id="FOQC01000010">
    <property type="protein sequence ID" value="SFH70569.1"/>
    <property type="molecule type" value="Genomic_DNA"/>
</dbReference>